<dbReference type="InterPro" id="IPR013954">
    <property type="entry name" value="PNK3P"/>
</dbReference>
<evidence type="ECO:0000259" key="5">
    <source>
        <dbReference type="Pfam" id="PF00248"/>
    </source>
</evidence>
<dbReference type="Pfam" id="PF00248">
    <property type="entry name" value="Aldo_ket_red"/>
    <property type="match status" value="1"/>
</dbReference>
<dbReference type="InterPro" id="IPR036812">
    <property type="entry name" value="NAD(P)_OxRdtase_dom_sf"/>
</dbReference>
<gene>
    <name evidence="6" type="ORF">KFE25_008749</name>
</gene>
<organism evidence="6 7">
    <name type="scientific">Diacronema lutheri</name>
    <name type="common">Unicellular marine alga</name>
    <name type="synonym">Monochrysis lutheri</name>
    <dbReference type="NCBI Taxonomy" id="2081491"/>
    <lineage>
        <taxon>Eukaryota</taxon>
        <taxon>Haptista</taxon>
        <taxon>Haptophyta</taxon>
        <taxon>Pavlovophyceae</taxon>
        <taxon>Pavlovales</taxon>
        <taxon>Pavlovaceae</taxon>
        <taxon>Diacronema</taxon>
    </lineage>
</organism>
<dbReference type="Pfam" id="PF13671">
    <property type="entry name" value="AAA_33"/>
    <property type="match status" value="1"/>
</dbReference>
<dbReference type="InterPro" id="IPR020471">
    <property type="entry name" value="AKR"/>
</dbReference>
<comment type="caution">
    <text evidence="6">The sequence shown here is derived from an EMBL/GenBank/DDBJ whole genome shotgun (WGS) entry which is preliminary data.</text>
</comment>
<comment type="similarity">
    <text evidence="1">Belongs to the aldo/keto reductase family.</text>
</comment>
<evidence type="ECO:0000256" key="3">
    <source>
        <dbReference type="ARBA" id="ARBA00023002"/>
    </source>
</evidence>
<dbReference type="AlphaFoldDB" id="A0A8J5XLQ2"/>
<accession>A0A8J5XLQ2</accession>
<dbReference type="Gene3D" id="3.20.20.100">
    <property type="entry name" value="NADP-dependent oxidoreductase domain"/>
    <property type="match status" value="1"/>
</dbReference>
<dbReference type="InterPro" id="IPR036412">
    <property type="entry name" value="HAD-like_sf"/>
</dbReference>
<feature type="compositionally biased region" description="Basic and acidic residues" evidence="4">
    <location>
        <begin position="126"/>
        <end position="137"/>
    </location>
</feature>
<sequence>MLGATRVVLTLPSGSDLELRPGASVTLGRAHAVGAASAFVGREQARIAFDGAPGGAVTLTSLSAVNATYVFRADPATRPVRVCAQQSCELCDGDQIGLVGKEQLVGVALDAQPWLAPAAEAAPAHAVDESAGERGEGARPAATPRKRPALGPACCDLAALTKRAQPPRTDDDAATPAGAESAAAAGAPSVEPPPPCAPALEMTPLSTHTPLAMAWRAHAGELLVGTPLAGVPSDEVRALALFDLDHTLLRWTISSGFPRAVDDYALPSVVPLRLRELAASGHAICILANNAGIRGALTGALAARTKELVERVARALAPVPLVALIATKKPSTFRRPLPGMYRHLVGAVLPDAARVEPAHTLIVATAPSAPMGDGCDDGRAFAAALGDGVRFATPEELFGFRTASGGGWREWRPAADGTGAEGGCASVAAGGDLSLLGALLAGHLRGPVLLILCGIAGSGKSTFCAELLRARATRADDVALTDWIVACQDTASACGTKPGRRERVEQLAAEALSAGSSVVIDRTNLSREQRAHFARIGRAAGARVLALALRTPTAECAARVRERTGHPGRVEGAGSLAVVRAHAAALDLPDADAERIDAVVLCSAEHACAAAHMFALGVVRTGAAAPSRRAHEHGQLALVPSHGIAPGAALELPPFGWGTYEVGVNAVPAALNAARGASAGRAAVQLDCASTYKNERAVGGALRAWLATRDAPAPFIVAKLAKAVTEASAVRDAALKSTDALGVAHADLLLLHWPCDVIEMGSLGAVWAAMLELLAGPSPACRAVGVCNFTVGALELLPSAPAAVQVERHPLLPQWDLQLYCALRGICLIAHMPLGGRSGAPTLLAHPVVERVARESGRTAAQVLLRWNVQHGCAVVTRASAAHARENGDLAFVLSAEHMQLLDSMSAVGTTRFLSAERVPFMRRHGAAYSW</sequence>
<dbReference type="GO" id="GO:0016616">
    <property type="term" value="F:oxidoreductase activity, acting on the CH-OH group of donors, NAD or NADP as acceptor"/>
    <property type="evidence" value="ECO:0007669"/>
    <property type="project" value="UniProtKB-ARBA"/>
</dbReference>
<dbReference type="SUPFAM" id="SSF56784">
    <property type="entry name" value="HAD-like"/>
    <property type="match status" value="1"/>
</dbReference>
<dbReference type="OMA" id="GHAICIL"/>
<feature type="region of interest" description="Disordered" evidence="4">
    <location>
        <begin position="120"/>
        <end position="203"/>
    </location>
</feature>
<evidence type="ECO:0000313" key="7">
    <source>
        <dbReference type="Proteomes" id="UP000751190"/>
    </source>
</evidence>
<reference evidence="6" key="1">
    <citation type="submission" date="2021-05" db="EMBL/GenBank/DDBJ databases">
        <title>The genome of the haptophyte Pavlova lutheri (Diacronema luteri, Pavlovales) - a model for lipid biosynthesis in eukaryotic algae.</title>
        <authorList>
            <person name="Hulatt C.J."/>
            <person name="Posewitz M.C."/>
        </authorList>
    </citation>
    <scope>NUCLEOTIDE SEQUENCE</scope>
    <source>
        <strain evidence="6">NIVA-4/92</strain>
    </source>
</reference>
<dbReference type="OrthoDB" id="416253at2759"/>
<dbReference type="InterPro" id="IPR008984">
    <property type="entry name" value="SMAD_FHA_dom_sf"/>
</dbReference>
<dbReference type="Gene3D" id="3.40.50.1000">
    <property type="entry name" value="HAD superfamily/HAD-like"/>
    <property type="match status" value="1"/>
</dbReference>
<dbReference type="Gene3D" id="2.60.200.20">
    <property type="match status" value="1"/>
</dbReference>
<dbReference type="SUPFAM" id="SSF49879">
    <property type="entry name" value="SMAD/FHA domain"/>
    <property type="match status" value="1"/>
</dbReference>
<evidence type="ECO:0000256" key="4">
    <source>
        <dbReference type="SAM" id="MobiDB-lite"/>
    </source>
</evidence>
<dbReference type="InterPro" id="IPR027417">
    <property type="entry name" value="P-loop_NTPase"/>
</dbReference>
<dbReference type="CDD" id="cd22671">
    <property type="entry name" value="FHA_APTX-like"/>
    <property type="match status" value="1"/>
</dbReference>
<evidence type="ECO:0000256" key="2">
    <source>
        <dbReference type="ARBA" id="ARBA00022857"/>
    </source>
</evidence>
<dbReference type="PRINTS" id="PR00069">
    <property type="entry name" value="ALDKETRDTASE"/>
</dbReference>
<dbReference type="SUPFAM" id="SSF51430">
    <property type="entry name" value="NAD(P)-linked oxidoreductase"/>
    <property type="match status" value="1"/>
</dbReference>
<evidence type="ECO:0000313" key="6">
    <source>
        <dbReference type="EMBL" id="KAG8470328.1"/>
    </source>
</evidence>
<proteinExistence type="inferred from homology"/>
<feature type="domain" description="NADP-dependent oxidoreductase" evidence="5">
    <location>
        <begin position="685"/>
        <end position="905"/>
    </location>
</feature>
<dbReference type="Gene3D" id="3.40.50.300">
    <property type="entry name" value="P-loop containing nucleotide triphosphate hydrolases"/>
    <property type="match status" value="1"/>
</dbReference>
<evidence type="ECO:0000256" key="1">
    <source>
        <dbReference type="ARBA" id="ARBA00007905"/>
    </source>
</evidence>
<dbReference type="PANTHER" id="PTHR43827">
    <property type="entry name" value="2,5-DIKETO-D-GLUCONIC ACID REDUCTASE"/>
    <property type="match status" value="1"/>
</dbReference>
<dbReference type="InterPro" id="IPR023210">
    <property type="entry name" value="NADP_OxRdtase_dom"/>
</dbReference>
<protein>
    <recommendedName>
        <fullName evidence="5">NADP-dependent oxidoreductase domain-containing protein</fullName>
    </recommendedName>
</protein>
<dbReference type="PANTHER" id="PTHR43827:SF3">
    <property type="entry name" value="NADP-DEPENDENT OXIDOREDUCTASE DOMAIN-CONTAINING PROTEIN"/>
    <property type="match status" value="1"/>
</dbReference>
<dbReference type="Proteomes" id="UP000751190">
    <property type="component" value="Unassembled WGS sequence"/>
</dbReference>
<dbReference type="InterPro" id="IPR023214">
    <property type="entry name" value="HAD_sf"/>
</dbReference>
<dbReference type="CDD" id="cd19071">
    <property type="entry name" value="AKR_AKR1-5-like"/>
    <property type="match status" value="1"/>
</dbReference>
<dbReference type="Pfam" id="PF08645">
    <property type="entry name" value="PNK3P"/>
    <property type="match status" value="1"/>
</dbReference>
<keyword evidence="3" id="KW-0560">Oxidoreductase</keyword>
<feature type="compositionally biased region" description="Low complexity" evidence="4">
    <location>
        <begin position="174"/>
        <end position="189"/>
    </location>
</feature>
<keyword evidence="7" id="KW-1185">Reference proteome</keyword>
<keyword evidence="2" id="KW-0521">NADP</keyword>
<dbReference type="EMBL" id="JAGTXO010000001">
    <property type="protein sequence ID" value="KAG8470328.1"/>
    <property type="molecule type" value="Genomic_DNA"/>
</dbReference>
<name>A0A8J5XLQ2_DIALT</name>
<dbReference type="SUPFAM" id="SSF52540">
    <property type="entry name" value="P-loop containing nucleoside triphosphate hydrolases"/>
    <property type="match status" value="1"/>
</dbReference>